<comment type="caution">
    <text evidence="2">The sequence shown here is derived from an EMBL/GenBank/DDBJ whole genome shotgun (WGS) entry which is preliminary data.</text>
</comment>
<dbReference type="Proteomes" id="UP000295388">
    <property type="component" value="Unassembled WGS sequence"/>
</dbReference>
<proteinExistence type="predicted"/>
<gene>
    <name evidence="2" type="ORF">EV643_12091</name>
</gene>
<dbReference type="OrthoDB" id="9823143at2"/>
<evidence type="ECO:0000313" key="3">
    <source>
        <dbReference type="Proteomes" id="UP000295388"/>
    </source>
</evidence>
<keyword evidence="3" id="KW-1185">Reference proteome</keyword>
<feature type="region of interest" description="Disordered" evidence="1">
    <location>
        <begin position="72"/>
        <end position="103"/>
    </location>
</feature>
<name>A0A4R6JJK1_9ACTN</name>
<dbReference type="RefSeq" id="WP_133804118.1">
    <property type="nucleotide sequence ID" value="NZ_SNWQ01000020.1"/>
</dbReference>
<dbReference type="AlphaFoldDB" id="A0A4R6JJK1"/>
<evidence type="ECO:0000256" key="1">
    <source>
        <dbReference type="SAM" id="MobiDB-lite"/>
    </source>
</evidence>
<reference evidence="2 3" key="1">
    <citation type="submission" date="2019-03" db="EMBL/GenBank/DDBJ databases">
        <title>Genomic Encyclopedia of Type Strains, Phase III (KMG-III): the genomes of soil and plant-associated and newly described type strains.</title>
        <authorList>
            <person name="Whitman W."/>
        </authorList>
    </citation>
    <scope>NUCLEOTIDE SEQUENCE [LARGE SCALE GENOMIC DNA]</scope>
    <source>
        <strain evidence="2 3">VKM Ac-2527</strain>
    </source>
</reference>
<accession>A0A4R6JJK1</accession>
<evidence type="ECO:0000313" key="2">
    <source>
        <dbReference type="EMBL" id="TDO36360.1"/>
    </source>
</evidence>
<sequence length="371" mass="40018">MNENRLTQELEREAAAVRVDVDRMWDDVQQRTVGKTVVNPSVRPWRRRLTPYLAAASVATVLVAAGAFLTDPDEPPVSSTTPPPTTKITKIGREPVTRPGPIGDWVCPDRTVIQPGKDSMTFKPIRAVLDPAKAPPEAIAYGVPRYRYTLSGATGVLDYGDATGRRISRTELTRTTTGWLVGKRTVCSGPGGRPSPDPVALGAHTAAQLPFDPRSAQVKATPIIGKPLLIDDRTYYDPAGMLRHATLYAFETKGGYQFASVPADDESYQPDALPEDMISGGNLVQPTGADETYIFAGSAPFFGTVLSYLTDDKTVESLSVRSASDGATGPAQRFTFPGGRTLYTVVPVSQLDGDTLVTVHRTTGDEPPRRF</sequence>
<protein>
    <submittedName>
        <fullName evidence="2">Uncharacterized protein</fullName>
    </submittedName>
</protein>
<dbReference type="EMBL" id="SNWQ01000020">
    <property type="protein sequence ID" value="TDO36360.1"/>
    <property type="molecule type" value="Genomic_DNA"/>
</dbReference>
<organism evidence="2 3">
    <name type="scientific">Kribbella caucasensis</name>
    <dbReference type="NCBI Taxonomy" id="2512215"/>
    <lineage>
        <taxon>Bacteria</taxon>
        <taxon>Bacillati</taxon>
        <taxon>Actinomycetota</taxon>
        <taxon>Actinomycetes</taxon>
        <taxon>Propionibacteriales</taxon>
        <taxon>Kribbellaceae</taxon>
        <taxon>Kribbella</taxon>
    </lineage>
</organism>